<evidence type="ECO:0000256" key="3">
    <source>
        <dbReference type="ARBA" id="ARBA00022449"/>
    </source>
</evidence>
<dbReference type="GO" id="GO:1902600">
    <property type="term" value="P:proton transmembrane transport"/>
    <property type="evidence" value="ECO:0007669"/>
    <property type="project" value="InterPro"/>
</dbReference>
<accession>A0AAW5MBP7</accession>
<gene>
    <name evidence="11" type="ORF">NS965_11210</name>
</gene>
<dbReference type="Pfam" id="PF00999">
    <property type="entry name" value="Na_H_Exchanger"/>
    <property type="match status" value="1"/>
</dbReference>
<feature type="transmembrane region" description="Helical" evidence="9">
    <location>
        <begin position="199"/>
        <end position="217"/>
    </location>
</feature>
<dbReference type="InterPro" id="IPR038770">
    <property type="entry name" value="Na+/solute_symporter_sf"/>
</dbReference>
<feature type="transmembrane region" description="Helical" evidence="9">
    <location>
        <begin position="161"/>
        <end position="179"/>
    </location>
</feature>
<organism evidence="11 12">
    <name type="scientific">Aeromonas veronii</name>
    <dbReference type="NCBI Taxonomy" id="654"/>
    <lineage>
        <taxon>Bacteria</taxon>
        <taxon>Pseudomonadati</taxon>
        <taxon>Pseudomonadota</taxon>
        <taxon>Gammaproteobacteria</taxon>
        <taxon>Aeromonadales</taxon>
        <taxon>Aeromonadaceae</taxon>
        <taxon>Aeromonas</taxon>
    </lineage>
</organism>
<evidence type="ECO:0000256" key="2">
    <source>
        <dbReference type="ARBA" id="ARBA00022448"/>
    </source>
</evidence>
<keyword evidence="8 9" id="KW-0472">Membrane</keyword>
<feature type="transmembrane region" description="Helical" evidence="9">
    <location>
        <begin position="308"/>
        <end position="330"/>
    </location>
</feature>
<evidence type="ECO:0000256" key="6">
    <source>
        <dbReference type="ARBA" id="ARBA00022989"/>
    </source>
</evidence>
<evidence type="ECO:0000259" key="10">
    <source>
        <dbReference type="Pfam" id="PF00999"/>
    </source>
</evidence>
<feature type="transmembrane region" description="Helical" evidence="9">
    <location>
        <begin position="31"/>
        <end position="50"/>
    </location>
</feature>
<dbReference type="Gene3D" id="1.20.1530.20">
    <property type="match status" value="1"/>
</dbReference>
<keyword evidence="6 9" id="KW-1133">Transmembrane helix</keyword>
<feature type="transmembrane region" description="Helical" evidence="9">
    <location>
        <begin position="373"/>
        <end position="396"/>
    </location>
</feature>
<sequence length="402" mass="43570">MDAHLLYQNLAVIAAFLLIYSLIAGRFESKLVNGPLLFLLTGWLLGPGGLELLSLSIDSAGIKLLAELTLVIVLFNDAANTNWQVLLANRQLPIRLLLIGLPLTLLCGALFGHWIFPDLPLLEMAILSTILAPTDAALGKAVVSNPAVPAPVREGLNQESGLNDGICVPVLLLLLALIAPTEQHAGTATLAITLMLEEIGIGLLVAFVLTSLTIRLLKISYLNGWQLPLWRQLTMPGLALLCFALAQTLGGSGFIAAFVGGLFIGHRLGEHKHAYMDSCEGYGDLLSVVIWMVFGATLMPILPELLHWQYWLYAIASLTLLRMVPVWLSLIGTGLKPELKLFIGWFGPRGLASIVFAVMVLQNEPSLIGQRPIIATVLCTIILSVILHGLTANPWVERFKPR</sequence>
<dbReference type="GO" id="GO:0015297">
    <property type="term" value="F:antiporter activity"/>
    <property type="evidence" value="ECO:0007669"/>
    <property type="project" value="UniProtKB-KW"/>
</dbReference>
<evidence type="ECO:0000313" key="11">
    <source>
        <dbReference type="EMBL" id="MCR4448949.1"/>
    </source>
</evidence>
<keyword evidence="4" id="KW-1003">Cell membrane</keyword>
<keyword evidence="5 9" id="KW-0812">Transmembrane</keyword>
<feature type="transmembrane region" description="Helical" evidence="9">
    <location>
        <begin position="96"/>
        <end position="116"/>
    </location>
</feature>
<evidence type="ECO:0000256" key="4">
    <source>
        <dbReference type="ARBA" id="ARBA00022475"/>
    </source>
</evidence>
<comment type="caution">
    <text evidence="11">The sequence shown here is derived from an EMBL/GenBank/DDBJ whole genome shotgun (WGS) entry which is preliminary data.</text>
</comment>
<feature type="domain" description="Cation/H+ exchanger transmembrane" evidence="10">
    <location>
        <begin position="15"/>
        <end position="397"/>
    </location>
</feature>
<dbReference type="Proteomes" id="UP001204061">
    <property type="component" value="Unassembled WGS sequence"/>
</dbReference>
<keyword evidence="3" id="KW-0050">Antiport</keyword>
<name>A0AAW5MBP7_AERVE</name>
<proteinExistence type="predicted"/>
<feature type="transmembrane region" description="Helical" evidence="9">
    <location>
        <begin position="6"/>
        <end position="24"/>
    </location>
</feature>
<dbReference type="GO" id="GO:0005886">
    <property type="term" value="C:plasma membrane"/>
    <property type="evidence" value="ECO:0007669"/>
    <property type="project" value="UniProtKB-SubCell"/>
</dbReference>
<evidence type="ECO:0000256" key="8">
    <source>
        <dbReference type="ARBA" id="ARBA00023136"/>
    </source>
</evidence>
<dbReference type="InterPro" id="IPR006153">
    <property type="entry name" value="Cation/H_exchanger_TM"/>
</dbReference>
<keyword evidence="2" id="KW-0813">Transport</keyword>
<keyword evidence="7" id="KW-0406">Ion transport</keyword>
<dbReference type="AlphaFoldDB" id="A0AAW5MBP7"/>
<evidence type="ECO:0000256" key="7">
    <source>
        <dbReference type="ARBA" id="ARBA00023065"/>
    </source>
</evidence>
<comment type="subcellular location">
    <subcellularLocation>
        <location evidence="1">Cell membrane</location>
        <topology evidence="1">Multi-pass membrane protein</topology>
    </subcellularLocation>
</comment>
<evidence type="ECO:0000256" key="1">
    <source>
        <dbReference type="ARBA" id="ARBA00004651"/>
    </source>
</evidence>
<dbReference type="RefSeq" id="WP_013723945.1">
    <property type="nucleotide sequence ID" value="NZ_CAWONV010000003.1"/>
</dbReference>
<dbReference type="PANTHER" id="PTHR32507:SF8">
    <property type="entry name" value="CNH1P"/>
    <property type="match status" value="1"/>
</dbReference>
<dbReference type="PANTHER" id="PTHR32507">
    <property type="entry name" value="NA(+)/H(+) ANTIPORTER 1"/>
    <property type="match status" value="1"/>
</dbReference>
<dbReference type="EMBL" id="JANLFC010000031">
    <property type="protein sequence ID" value="MCR4448949.1"/>
    <property type="molecule type" value="Genomic_DNA"/>
</dbReference>
<evidence type="ECO:0000256" key="5">
    <source>
        <dbReference type="ARBA" id="ARBA00022692"/>
    </source>
</evidence>
<feature type="transmembrane region" description="Helical" evidence="9">
    <location>
        <begin position="342"/>
        <end position="361"/>
    </location>
</feature>
<reference evidence="11" key="1">
    <citation type="submission" date="2022-08" db="EMBL/GenBank/DDBJ databases">
        <title>A global survey of hypervirulent Aeromonas hydrophila identified this emerging pathogen in farmed fish in the lower Mekong River basin.</title>
        <authorList>
            <person name="Xu T."/>
            <person name="Rasmussen-Ivey C.R."/>
            <person name="Moen F.S."/>
            <person name="Fernandez Bravo A."/>
            <person name="Lamy B."/>
            <person name="Beaz-Hidalgo R."/>
            <person name="Khan C.D."/>
            <person name="Castro Escarpulli G."/>
            <person name="Yasin I.S.M."/>
            <person name="Figueras M.J."/>
            <person name="Azzam Sayuti M."/>
            <person name="Karim M.M."/>
            <person name="Alam K.M."/>
            <person name="Le T.T.T."/>
            <person name="Thao N.H.P."/>
            <person name="Addo S."/>
            <person name="Duodu S."/>
            <person name="Ali S."/>
            <person name="Mey S."/>
            <person name="Somony T."/>
            <person name="Liles M.R."/>
        </authorList>
    </citation>
    <scope>NUCLEOTIDE SEQUENCE</scope>
    <source>
        <strain evidence="11">0.14</strain>
    </source>
</reference>
<feature type="transmembrane region" description="Helical" evidence="9">
    <location>
        <begin position="285"/>
        <end position="302"/>
    </location>
</feature>
<evidence type="ECO:0000313" key="12">
    <source>
        <dbReference type="Proteomes" id="UP001204061"/>
    </source>
</evidence>
<protein>
    <submittedName>
        <fullName evidence="11">Cation:proton antiporter</fullName>
    </submittedName>
</protein>
<evidence type="ECO:0000256" key="9">
    <source>
        <dbReference type="SAM" id="Phobius"/>
    </source>
</evidence>
<feature type="transmembrane region" description="Helical" evidence="9">
    <location>
        <begin position="237"/>
        <end position="264"/>
    </location>
</feature>